<proteinExistence type="predicted"/>
<feature type="transmembrane region" description="Helical" evidence="2">
    <location>
        <begin position="263"/>
        <end position="281"/>
    </location>
</feature>
<gene>
    <name evidence="3" type="ORF">M413DRAFT_442117</name>
</gene>
<feature type="transmembrane region" description="Helical" evidence="2">
    <location>
        <begin position="150"/>
        <end position="170"/>
    </location>
</feature>
<sequence length="351" mass="38737">MVNFPAPIGGTSLPPDFGPSILFAVLYGLLVPLMAYRMFDRRSRSALLIGTISFSIERVVIFSLRAVQAHNESKRYSKGLATYMQISFGLGFIGIANDLVNLIRCLLVNATYGSERYSESPAASSKGGLLSPPPEGTPDLPRVRFWARRFTDLLGPAFLAATVPGIIANSHYSKVFDDQNQADKTAKNRIISSAIALALTVLCISVALWGKVKLPRMHKRPVLVLGQLCILLSIIPIYRLSVMHYRIDVLRGPDPLNSSSAKALFYIFHVLPEWLAICVLISENVRKTFGTGLFGDWRGKDETETEKTKRLAKRAAKEEKKKGISMEKLKQGDIGEKGKKENGLVVTQESV</sequence>
<reference evidence="3 4" key="1">
    <citation type="submission" date="2014-04" db="EMBL/GenBank/DDBJ databases">
        <authorList>
            <consortium name="DOE Joint Genome Institute"/>
            <person name="Kuo A."/>
            <person name="Gay G."/>
            <person name="Dore J."/>
            <person name="Kohler A."/>
            <person name="Nagy L.G."/>
            <person name="Floudas D."/>
            <person name="Copeland A."/>
            <person name="Barry K.W."/>
            <person name="Cichocki N."/>
            <person name="Veneault-Fourrey C."/>
            <person name="LaButti K."/>
            <person name="Lindquist E.A."/>
            <person name="Lipzen A."/>
            <person name="Lundell T."/>
            <person name="Morin E."/>
            <person name="Murat C."/>
            <person name="Sun H."/>
            <person name="Tunlid A."/>
            <person name="Henrissat B."/>
            <person name="Grigoriev I.V."/>
            <person name="Hibbett D.S."/>
            <person name="Martin F."/>
            <person name="Nordberg H.P."/>
            <person name="Cantor M.N."/>
            <person name="Hua S.X."/>
        </authorList>
    </citation>
    <scope>NUCLEOTIDE SEQUENCE [LARGE SCALE GENOMIC DNA]</scope>
    <source>
        <strain evidence="4">h7</strain>
    </source>
</reference>
<keyword evidence="2" id="KW-0472">Membrane</keyword>
<feature type="transmembrane region" description="Helical" evidence="2">
    <location>
        <begin position="190"/>
        <end position="210"/>
    </location>
</feature>
<dbReference type="OrthoDB" id="2562239at2759"/>
<dbReference type="AlphaFoldDB" id="A0A0C2Y6E5"/>
<name>A0A0C2Y6E5_HEBCY</name>
<protein>
    <submittedName>
        <fullName evidence="3">Uncharacterized protein</fullName>
    </submittedName>
</protein>
<organism evidence="3 4">
    <name type="scientific">Hebeloma cylindrosporum</name>
    <dbReference type="NCBI Taxonomy" id="76867"/>
    <lineage>
        <taxon>Eukaryota</taxon>
        <taxon>Fungi</taxon>
        <taxon>Dikarya</taxon>
        <taxon>Basidiomycota</taxon>
        <taxon>Agaricomycotina</taxon>
        <taxon>Agaricomycetes</taxon>
        <taxon>Agaricomycetidae</taxon>
        <taxon>Agaricales</taxon>
        <taxon>Agaricineae</taxon>
        <taxon>Hymenogastraceae</taxon>
        <taxon>Hebeloma</taxon>
    </lineage>
</organism>
<keyword evidence="4" id="KW-1185">Reference proteome</keyword>
<dbReference type="EMBL" id="KN831772">
    <property type="protein sequence ID" value="KIM45438.1"/>
    <property type="molecule type" value="Genomic_DNA"/>
</dbReference>
<feature type="region of interest" description="Disordered" evidence="1">
    <location>
        <begin position="302"/>
        <end position="335"/>
    </location>
</feature>
<keyword evidence="2" id="KW-1133">Transmembrane helix</keyword>
<dbReference type="Proteomes" id="UP000053424">
    <property type="component" value="Unassembled WGS sequence"/>
</dbReference>
<evidence type="ECO:0000256" key="1">
    <source>
        <dbReference type="SAM" id="MobiDB-lite"/>
    </source>
</evidence>
<evidence type="ECO:0000313" key="3">
    <source>
        <dbReference type="EMBL" id="KIM45438.1"/>
    </source>
</evidence>
<feature type="transmembrane region" description="Helical" evidence="2">
    <location>
        <begin position="20"/>
        <end position="39"/>
    </location>
</feature>
<reference evidence="4" key="2">
    <citation type="submission" date="2015-01" db="EMBL/GenBank/DDBJ databases">
        <title>Evolutionary Origins and Diversification of the Mycorrhizal Mutualists.</title>
        <authorList>
            <consortium name="DOE Joint Genome Institute"/>
            <consortium name="Mycorrhizal Genomics Consortium"/>
            <person name="Kohler A."/>
            <person name="Kuo A."/>
            <person name="Nagy L.G."/>
            <person name="Floudas D."/>
            <person name="Copeland A."/>
            <person name="Barry K.W."/>
            <person name="Cichocki N."/>
            <person name="Veneault-Fourrey C."/>
            <person name="LaButti K."/>
            <person name="Lindquist E.A."/>
            <person name="Lipzen A."/>
            <person name="Lundell T."/>
            <person name="Morin E."/>
            <person name="Murat C."/>
            <person name="Riley R."/>
            <person name="Ohm R."/>
            <person name="Sun H."/>
            <person name="Tunlid A."/>
            <person name="Henrissat B."/>
            <person name="Grigoriev I.V."/>
            <person name="Hibbett D.S."/>
            <person name="Martin F."/>
        </authorList>
    </citation>
    <scope>NUCLEOTIDE SEQUENCE [LARGE SCALE GENOMIC DNA]</scope>
    <source>
        <strain evidence="4">h7</strain>
    </source>
</reference>
<feature type="transmembrane region" description="Helical" evidence="2">
    <location>
        <begin position="86"/>
        <end position="107"/>
    </location>
</feature>
<keyword evidence="2" id="KW-0812">Transmembrane</keyword>
<feature type="transmembrane region" description="Helical" evidence="2">
    <location>
        <begin position="222"/>
        <end position="243"/>
    </location>
</feature>
<evidence type="ECO:0000256" key="2">
    <source>
        <dbReference type="SAM" id="Phobius"/>
    </source>
</evidence>
<dbReference type="HOGENOM" id="CLU_060803_0_0_1"/>
<feature type="transmembrane region" description="Helical" evidence="2">
    <location>
        <begin position="46"/>
        <end position="66"/>
    </location>
</feature>
<accession>A0A0C2Y6E5</accession>
<evidence type="ECO:0000313" key="4">
    <source>
        <dbReference type="Proteomes" id="UP000053424"/>
    </source>
</evidence>